<reference evidence="14" key="1">
    <citation type="submission" date="2021-08" db="EMBL/GenBank/DDBJ databases">
        <title>Hoeflea bacterium WL0058 sp. nov., isolated from the sediment.</title>
        <authorList>
            <person name="Wang L."/>
            <person name="Zhang D."/>
        </authorList>
    </citation>
    <scope>NUCLEOTIDE SEQUENCE</scope>
    <source>
        <strain evidence="14">WL0058</strain>
    </source>
</reference>
<sequence length="360" mass="39097">MKTLSGQYEAEPRLRMLLRTLSAAHLAFLVFFIAILTVAVETARGQEIVCGGENLMPLLETDHPEAIAAIEAAEAETVNGNGLLWRIEKDGVAPSWLFGTMHVADPRITAMTPAAREAFEQADVIAVEVKEIGDNPEKLAGVLFGNPEFSALPEGQTLGDILDEEETAVLKAALRRKGVPYISVSKMRPWLVMSMLSTRDCDAKHMQAGATLLDIKLAGDAADSGKKLLGLEAIEEQFRAINAAPLDSQVDMLIATAALDDRMEDLHETMTALYLEHRIAAIMPMLAEMSKIYGFPDGDAETAIFEDELINKRNRTMVERAGAIIDEGNAFLAVGALHLPGDDGLVELLRKDGYKLTAVD</sequence>
<keyword evidence="9 13" id="KW-1133">Transmembrane helix</keyword>
<evidence type="ECO:0000256" key="10">
    <source>
        <dbReference type="ARBA" id="ARBA00023049"/>
    </source>
</evidence>
<feature type="transmembrane region" description="Helical" evidence="13">
    <location>
        <begin position="21"/>
        <end position="40"/>
    </location>
</feature>
<dbReference type="Pfam" id="PF01963">
    <property type="entry name" value="TraB_PrgY_gumN"/>
    <property type="match status" value="1"/>
</dbReference>
<evidence type="ECO:0000313" key="14">
    <source>
        <dbReference type="EMBL" id="MBW8638598.1"/>
    </source>
</evidence>
<keyword evidence="15" id="KW-1185">Reference proteome</keyword>
<dbReference type="GO" id="GO:0016020">
    <property type="term" value="C:membrane"/>
    <property type="evidence" value="ECO:0007669"/>
    <property type="project" value="UniProtKB-SubCell"/>
</dbReference>
<dbReference type="GO" id="GO:0004222">
    <property type="term" value="F:metalloendopeptidase activity"/>
    <property type="evidence" value="ECO:0007669"/>
    <property type="project" value="TreeGrafter"/>
</dbReference>
<dbReference type="InterPro" id="IPR040230">
    <property type="entry name" value="TIKI1/2-like"/>
</dbReference>
<organism evidence="14 15">
    <name type="scientific">Flavimaribacter sediminis</name>
    <dbReference type="NCBI Taxonomy" id="2865987"/>
    <lineage>
        <taxon>Bacteria</taxon>
        <taxon>Pseudomonadati</taxon>
        <taxon>Pseudomonadota</taxon>
        <taxon>Alphaproteobacteria</taxon>
        <taxon>Hyphomicrobiales</taxon>
        <taxon>Rhizobiaceae</taxon>
        <taxon>Flavimaribacter</taxon>
    </lineage>
</organism>
<keyword evidence="4" id="KW-0645">Protease</keyword>
<dbReference type="AlphaFoldDB" id="A0AAE2ZL96"/>
<accession>A0AAE2ZL96</accession>
<protein>
    <submittedName>
        <fullName evidence="14">TraB/GumN family protein</fullName>
    </submittedName>
</protein>
<evidence type="ECO:0000256" key="8">
    <source>
        <dbReference type="ARBA" id="ARBA00022801"/>
    </source>
</evidence>
<dbReference type="Proteomes" id="UP001196509">
    <property type="component" value="Unassembled WGS sequence"/>
</dbReference>
<keyword evidence="7" id="KW-0732">Signal</keyword>
<dbReference type="EMBL" id="JAICBX010000002">
    <property type="protein sequence ID" value="MBW8638598.1"/>
    <property type="molecule type" value="Genomic_DNA"/>
</dbReference>
<evidence type="ECO:0000256" key="4">
    <source>
        <dbReference type="ARBA" id="ARBA00022670"/>
    </source>
</evidence>
<dbReference type="RefSeq" id="WP_220229204.1">
    <property type="nucleotide sequence ID" value="NZ_JAICBX010000002.1"/>
</dbReference>
<comment type="cofactor">
    <cofactor evidence="1">
        <name>Mn(2+)</name>
        <dbReference type="ChEBI" id="CHEBI:29035"/>
    </cofactor>
</comment>
<keyword evidence="12" id="KW-0325">Glycoprotein</keyword>
<evidence type="ECO:0000256" key="5">
    <source>
        <dbReference type="ARBA" id="ARBA00022692"/>
    </source>
</evidence>
<evidence type="ECO:0000313" key="15">
    <source>
        <dbReference type="Proteomes" id="UP001196509"/>
    </source>
</evidence>
<keyword evidence="5 13" id="KW-0812">Transmembrane</keyword>
<evidence type="ECO:0000256" key="2">
    <source>
        <dbReference type="ARBA" id="ARBA00001941"/>
    </source>
</evidence>
<evidence type="ECO:0000256" key="6">
    <source>
        <dbReference type="ARBA" id="ARBA00022723"/>
    </source>
</evidence>
<evidence type="ECO:0000256" key="9">
    <source>
        <dbReference type="ARBA" id="ARBA00022989"/>
    </source>
</evidence>
<dbReference type="GO" id="GO:0006508">
    <property type="term" value="P:proteolysis"/>
    <property type="evidence" value="ECO:0007669"/>
    <property type="project" value="UniProtKB-KW"/>
</dbReference>
<keyword evidence="8" id="KW-0378">Hydrolase</keyword>
<proteinExistence type="predicted"/>
<keyword evidence="11 13" id="KW-0472">Membrane</keyword>
<comment type="caution">
    <text evidence="14">The sequence shown here is derived from an EMBL/GenBank/DDBJ whole genome shotgun (WGS) entry which is preliminary data.</text>
</comment>
<evidence type="ECO:0000256" key="7">
    <source>
        <dbReference type="ARBA" id="ARBA00022729"/>
    </source>
</evidence>
<evidence type="ECO:0000256" key="1">
    <source>
        <dbReference type="ARBA" id="ARBA00001936"/>
    </source>
</evidence>
<gene>
    <name evidence="14" type="ORF">K1W69_15480</name>
</gene>
<comment type="cofactor">
    <cofactor evidence="2">
        <name>Co(2+)</name>
        <dbReference type="ChEBI" id="CHEBI:48828"/>
    </cofactor>
</comment>
<evidence type="ECO:0000256" key="3">
    <source>
        <dbReference type="ARBA" id="ARBA00004479"/>
    </source>
</evidence>
<dbReference type="PANTHER" id="PTHR31120">
    <property type="entry name" value="METALLOPROTEASE TIKI"/>
    <property type="match status" value="1"/>
</dbReference>
<dbReference type="InterPro" id="IPR002816">
    <property type="entry name" value="TraB/PrgY/GumN_fam"/>
</dbReference>
<dbReference type="PANTHER" id="PTHR31120:SF6">
    <property type="entry name" value="METALLOPROTEASE TIKI HOMOLOG"/>
    <property type="match status" value="1"/>
</dbReference>
<dbReference type="GO" id="GO:0046872">
    <property type="term" value="F:metal ion binding"/>
    <property type="evidence" value="ECO:0007669"/>
    <property type="project" value="UniProtKB-KW"/>
</dbReference>
<keyword evidence="6" id="KW-0479">Metal-binding</keyword>
<keyword evidence="10" id="KW-0482">Metalloprotease</keyword>
<evidence type="ECO:0000256" key="12">
    <source>
        <dbReference type="ARBA" id="ARBA00023180"/>
    </source>
</evidence>
<dbReference type="GO" id="GO:0030178">
    <property type="term" value="P:negative regulation of Wnt signaling pathway"/>
    <property type="evidence" value="ECO:0007669"/>
    <property type="project" value="InterPro"/>
</dbReference>
<name>A0AAE2ZL96_9HYPH</name>
<dbReference type="CDD" id="cd14789">
    <property type="entry name" value="Tiki"/>
    <property type="match status" value="1"/>
</dbReference>
<comment type="subcellular location">
    <subcellularLocation>
        <location evidence="3">Membrane</location>
        <topology evidence="3">Single-pass type I membrane protein</topology>
    </subcellularLocation>
</comment>
<evidence type="ECO:0000256" key="11">
    <source>
        <dbReference type="ARBA" id="ARBA00023136"/>
    </source>
</evidence>
<evidence type="ECO:0000256" key="13">
    <source>
        <dbReference type="SAM" id="Phobius"/>
    </source>
</evidence>